<evidence type="ECO:0000256" key="10">
    <source>
        <dbReference type="ARBA" id="ARBA00023303"/>
    </source>
</evidence>
<dbReference type="InterPro" id="IPR001873">
    <property type="entry name" value="ENaC"/>
</dbReference>
<evidence type="ECO:0000256" key="7">
    <source>
        <dbReference type="ARBA" id="ARBA00023065"/>
    </source>
</evidence>
<evidence type="ECO:0000313" key="13">
    <source>
        <dbReference type="EMBL" id="CAF1025297.1"/>
    </source>
</evidence>
<comment type="caution">
    <text evidence="13">The sequence shown here is derived from an EMBL/GenBank/DDBJ whole genome shotgun (WGS) entry which is preliminary data.</text>
</comment>
<gene>
    <name evidence="14" type="ORF">EDS130_LOCUS40109</name>
    <name evidence="13" type="ORF">XAT740_LOCUS14455</name>
</gene>
<name>A0A814IJL6_ADIRI</name>
<keyword evidence="3 11" id="KW-0894">Sodium channel</keyword>
<comment type="subcellular location">
    <subcellularLocation>
        <location evidence="1">Membrane</location>
        <topology evidence="1">Multi-pass membrane protein</topology>
    </subcellularLocation>
</comment>
<dbReference type="EMBL" id="CAJNOR010000868">
    <property type="protein sequence ID" value="CAF1025297.1"/>
    <property type="molecule type" value="Genomic_DNA"/>
</dbReference>
<dbReference type="Proteomes" id="UP000663852">
    <property type="component" value="Unassembled WGS sequence"/>
</dbReference>
<feature type="transmembrane region" description="Helical" evidence="12">
    <location>
        <begin position="476"/>
        <end position="496"/>
    </location>
</feature>
<keyword evidence="7 11" id="KW-0406">Ion transport</keyword>
<evidence type="ECO:0000256" key="9">
    <source>
        <dbReference type="ARBA" id="ARBA00023201"/>
    </source>
</evidence>
<keyword evidence="6" id="KW-0915">Sodium</keyword>
<keyword evidence="2 11" id="KW-0813">Transport</keyword>
<dbReference type="PANTHER" id="PTHR11690:SF300">
    <property type="entry name" value="PICKPOCKET PROTEIN 19"/>
    <property type="match status" value="1"/>
</dbReference>
<dbReference type="Gene3D" id="2.60.470.10">
    <property type="entry name" value="Acid-sensing ion channels like domains"/>
    <property type="match status" value="1"/>
</dbReference>
<evidence type="ECO:0000256" key="1">
    <source>
        <dbReference type="ARBA" id="ARBA00004141"/>
    </source>
</evidence>
<evidence type="ECO:0000256" key="6">
    <source>
        <dbReference type="ARBA" id="ARBA00023053"/>
    </source>
</evidence>
<accession>A0A814IJL6</accession>
<evidence type="ECO:0000256" key="12">
    <source>
        <dbReference type="SAM" id="Phobius"/>
    </source>
</evidence>
<evidence type="ECO:0000256" key="5">
    <source>
        <dbReference type="ARBA" id="ARBA00022989"/>
    </source>
</evidence>
<keyword evidence="8 12" id="KW-0472">Membrane</keyword>
<evidence type="ECO:0000256" key="4">
    <source>
        <dbReference type="ARBA" id="ARBA00022692"/>
    </source>
</evidence>
<keyword evidence="5 12" id="KW-1133">Transmembrane helix</keyword>
<dbReference type="EMBL" id="CAJNOJ010000473">
    <property type="protein sequence ID" value="CAF1460315.1"/>
    <property type="molecule type" value="Genomic_DNA"/>
</dbReference>
<dbReference type="GO" id="GO:0015280">
    <property type="term" value="F:ligand-gated sodium channel activity"/>
    <property type="evidence" value="ECO:0007669"/>
    <property type="project" value="TreeGrafter"/>
</dbReference>
<reference evidence="13" key="1">
    <citation type="submission" date="2021-02" db="EMBL/GenBank/DDBJ databases">
        <authorList>
            <person name="Nowell W R."/>
        </authorList>
    </citation>
    <scope>NUCLEOTIDE SEQUENCE</scope>
</reference>
<dbReference type="PRINTS" id="PR01078">
    <property type="entry name" value="AMINACHANNEL"/>
</dbReference>
<evidence type="ECO:0000256" key="2">
    <source>
        <dbReference type="ARBA" id="ARBA00022448"/>
    </source>
</evidence>
<keyword evidence="4 11" id="KW-0812">Transmembrane</keyword>
<evidence type="ECO:0000256" key="3">
    <source>
        <dbReference type="ARBA" id="ARBA00022461"/>
    </source>
</evidence>
<feature type="transmembrane region" description="Helical" evidence="12">
    <location>
        <begin position="58"/>
        <end position="83"/>
    </location>
</feature>
<dbReference type="Pfam" id="PF00858">
    <property type="entry name" value="ASC"/>
    <property type="match status" value="1"/>
</dbReference>
<evidence type="ECO:0000313" key="15">
    <source>
        <dbReference type="Proteomes" id="UP000663828"/>
    </source>
</evidence>
<evidence type="ECO:0000313" key="14">
    <source>
        <dbReference type="EMBL" id="CAF1460315.1"/>
    </source>
</evidence>
<organism evidence="13 15">
    <name type="scientific">Adineta ricciae</name>
    <name type="common">Rotifer</name>
    <dbReference type="NCBI Taxonomy" id="249248"/>
    <lineage>
        <taxon>Eukaryota</taxon>
        <taxon>Metazoa</taxon>
        <taxon>Spiralia</taxon>
        <taxon>Gnathifera</taxon>
        <taxon>Rotifera</taxon>
        <taxon>Eurotatoria</taxon>
        <taxon>Bdelloidea</taxon>
        <taxon>Adinetida</taxon>
        <taxon>Adinetidae</taxon>
        <taxon>Adineta</taxon>
    </lineage>
</organism>
<proteinExistence type="inferred from homology"/>
<dbReference type="AlphaFoldDB" id="A0A814IJL6"/>
<evidence type="ECO:0000256" key="8">
    <source>
        <dbReference type="ARBA" id="ARBA00023136"/>
    </source>
</evidence>
<evidence type="ECO:0000256" key="11">
    <source>
        <dbReference type="RuleBase" id="RU000679"/>
    </source>
</evidence>
<comment type="similarity">
    <text evidence="11">Belongs to the amiloride-sensitive sodium channel (TC 1.A.6) family.</text>
</comment>
<keyword evidence="15" id="KW-1185">Reference proteome</keyword>
<dbReference type="Proteomes" id="UP000663828">
    <property type="component" value="Unassembled WGS sequence"/>
</dbReference>
<dbReference type="OrthoDB" id="10051479at2759"/>
<sequence length="514" mass="58640">MPDYSIEHIATVFPIERDALKSQSNTGQRRDIIKDFSLNTSAHGIPGIARSQSFHNRVFWLISFIAFTGIMSYFVITAILAYYNYPTQTTIDAADQWPQIFPAVTICNYSPYRYDTIIKRFLNYTNSLNLTNTNDTNTFSKEQVSYISDFVRSLINRNESLNEFYYPLKDMLIKCVYNGKNCSANDFVSFISSNYGLCYTFNAQTSNINNGELHYNNENGESGLLQLDLYIHSHQYVPYLSNSVSIVTMVHDNRKLPLVEKLAIRLVPGRRHKLGYTKTITTFLPPPYTHCSNTVTPEMKALYDAFSGALYDYTIEMCFIAVIQTYVYEQCGCVDPTEWAARFVRPFGSSMVIQSQLCNVTDPCYANASDIFQSTPEIFGTYGSVCGLDCSFIDFPLKISSGYAPMEWDIEDIKTFVESSSIPLPSNWSTTWRNDIQTNYVALDVVCESTRVTSYIQQASISAVDVVSNIGGQTGLWIGISFLSLMEVAEMFYRLIRHQVHLFRRKFKQRNTKH</sequence>
<keyword evidence="9 11" id="KW-0739">Sodium transport</keyword>
<protein>
    <submittedName>
        <fullName evidence="13">Uncharacterized protein</fullName>
    </submittedName>
</protein>
<dbReference type="PANTHER" id="PTHR11690">
    <property type="entry name" value="AMILORIDE-SENSITIVE SODIUM CHANNEL-RELATED"/>
    <property type="match status" value="1"/>
</dbReference>
<dbReference type="Gene3D" id="1.10.287.770">
    <property type="entry name" value="YojJ-like"/>
    <property type="match status" value="1"/>
</dbReference>
<dbReference type="GO" id="GO:0005886">
    <property type="term" value="C:plasma membrane"/>
    <property type="evidence" value="ECO:0007669"/>
    <property type="project" value="TreeGrafter"/>
</dbReference>
<keyword evidence="10 11" id="KW-0407">Ion channel</keyword>